<dbReference type="Proteomes" id="UP000008144">
    <property type="component" value="Chromosome 5"/>
</dbReference>
<dbReference type="EMBL" id="EAAA01002171">
    <property type="status" value="NOT_ANNOTATED_CDS"/>
    <property type="molecule type" value="Genomic_DNA"/>
</dbReference>
<feature type="chain" id="PRO_5003349261" evidence="1">
    <location>
        <begin position="20"/>
        <end position="202"/>
    </location>
</feature>
<dbReference type="OMA" id="HEDTCRM"/>
<evidence type="ECO:0000256" key="1">
    <source>
        <dbReference type="SAM" id="SignalP"/>
    </source>
</evidence>
<dbReference type="Ensembl" id="ENSCINT00000004618.3">
    <property type="protein sequence ID" value="ENSCINP00000004618.3"/>
    <property type="gene ID" value="ENSCING00000002260.3"/>
</dbReference>
<reference evidence="3" key="1">
    <citation type="journal article" date="2002" name="Science">
        <title>The draft genome of Ciona intestinalis: insights into chordate and vertebrate origins.</title>
        <authorList>
            <person name="Dehal P."/>
            <person name="Satou Y."/>
            <person name="Campbell R.K."/>
            <person name="Chapman J."/>
            <person name="Degnan B."/>
            <person name="De Tomaso A."/>
            <person name="Davidson B."/>
            <person name="Di Gregorio A."/>
            <person name="Gelpke M."/>
            <person name="Goodstein D.M."/>
            <person name="Harafuji N."/>
            <person name="Hastings K.E."/>
            <person name="Ho I."/>
            <person name="Hotta K."/>
            <person name="Huang W."/>
            <person name="Kawashima T."/>
            <person name="Lemaire P."/>
            <person name="Martinez D."/>
            <person name="Meinertzhagen I.A."/>
            <person name="Necula S."/>
            <person name="Nonaka M."/>
            <person name="Putnam N."/>
            <person name="Rash S."/>
            <person name="Saiga H."/>
            <person name="Satake M."/>
            <person name="Terry A."/>
            <person name="Yamada L."/>
            <person name="Wang H.G."/>
            <person name="Awazu S."/>
            <person name="Azumi K."/>
            <person name="Boore J."/>
            <person name="Branno M."/>
            <person name="Chin-Bow S."/>
            <person name="DeSantis R."/>
            <person name="Doyle S."/>
            <person name="Francino P."/>
            <person name="Keys D.N."/>
            <person name="Haga S."/>
            <person name="Hayashi H."/>
            <person name="Hino K."/>
            <person name="Imai K.S."/>
            <person name="Inaba K."/>
            <person name="Kano S."/>
            <person name="Kobayashi K."/>
            <person name="Kobayashi M."/>
            <person name="Lee B.I."/>
            <person name="Makabe K.W."/>
            <person name="Manohar C."/>
            <person name="Matassi G."/>
            <person name="Medina M."/>
            <person name="Mochizuki Y."/>
            <person name="Mount S."/>
            <person name="Morishita T."/>
            <person name="Miura S."/>
            <person name="Nakayama A."/>
            <person name="Nishizaka S."/>
            <person name="Nomoto H."/>
            <person name="Ohta F."/>
            <person name="Oishi K."/>
            <person name="Rigoutsos I."/>
            <person name="Sano M."/>
            <person name="Sasaki A."/>
            <person name="Sasakura Y."/>
            <person name="Shoguchi E."/>
            <person name="Shin-i T."/>
            <person name="Spagnuolo A."/>
            <person name="Stainier D."/>
            <person name="Suzuki M.M."/>
            <person name="Tassy O."/>
            <person name="Takatori N."/>
            <person name="Tokuoka M."/>
            <person name="Yagi K."/>
            <person name="Yoshizaki F."/>
            <person name="Wada S."/>
            <person name="Zhang C."/>
            <person name="Hyatt P.D."/>
            <person name="Larimer F."/>
            <person name="Detter C."/>
            <person name="Doggett N."/>
            <person name="Glavina T."/>
            <person name="Hawkins T."/>
            <person name="Richardson P."/>
            <person name="Lucas S."/>
            <person name="Kohara Y."/>
            <person name="Levine M."/>
            <person name="Satoh N."/>
            <person name="Rokhsar D.S."/>
        </authorList>
    </citation>
    <scope>NUCLEOTIDE SEQUENCE [LARGE SCALE GENOMIC DNA]</scope>
</reference>
<dbReference type="HOGENOM" id="CLU_1348533_0_0_1"/>
<reference evidence="2" key="2">
    <citation type="journal article" date="2008" name="Genome Biol.">
        <title>Improved genome assembly and evidence-based global gene model set for the chordate Ciona intestinalis: new insight into intron and operon populations.</title>
        <authorList>
            <person name="Satou Y."/>
            <person name="Mineta K."/>
            <person name="Ogasawara M."/>
            <person name="Sasakura Y."/>
            <person name="Shoguchi E."/>
            <person name="Ueno K."/>
            <person name="Yamada L."/>
            <person name="Matsumoto J."/>
            <person name="Wasserscheid J."/>
            <person name="Dewar K."/>
            <person name="Wiley G.B."/>
            <person name="Macmil S.L."/>
            <person name="Roe B.A."/>
            <person name="Zeller R.W."/>
            <person name="Hastings K.E."/>
            <person name="Lemaire P."/>
            <person name="Lindquist E."/>
            <person name="Endo T."/>
            <person name="Hotta K."/>
            <person name="Inaba K."/>
        </authorList>
    </citation>
    <scope>NUCLEOTIDE SEQUENCE [LARGE SCALE GENOMIC DNA]</scope>
    <source>
        <strain evidence="2">wild type</strain>
    </source>
</reference>
<reference evidence="2" key="4">
    <citation type="submission" date="2025-09" db="UniProtKB">
        <authorList>
            <consortium name="Ensembl"/>
        </authorList>
    </citation>
    <scope>IDENTIFICATION</scope>
</reference>
<dbReference type="GeneTree" id="ENSGT00390000010105"/>
<accession>F6W2T5</accession>
<reference evidence="2" key="3">
    <citation type="submission" date="2025-08" db="UniProtKB">
        <authorList>
            <consortium name="Ensembl"/>
        </authorList>
    </citation>
    <scope>IDENTIFICATION</scope>
</reference>
<organism evidence="2 3">
    <name type="scientific">Ciona intestinalis</name>
    <name type="common">Transparent sea squirt</name>
    <name type="synonym">Ascidia intestinalis</name>
    <dbReference type="NCBI Taxonomy" id="7719"/>
    <lineage>
        <taxon>Eukaryota</taxon>
        <taxon>Metazoa</taxon>
        <taxon>Chordata</taxon>
        <taxon>Tunicata</taxon>
        <taxon>Ascidiacea</taxon>
        <taxon>Phlebobranchia</taxon>
        <taxon>Cionidae</taxon>
        <taxon>Ciona</taxon>
    </lineage>
</organism>
<dbReference type="InParanoid" id="F6W2T5"/>
<sequence length="202" mass="23544">MKFLLILIAFASVSVIGNCRESKYRCEDAEDDLECKRRGNEGLCGYTDEDFTCGCLFHDKPLKAFSDWNSTRGSRLFDQVCEPIKLPYHEDTCRMYLGNPKRKEVWEMTCPGNGFFQTWGAFMPEEDNYEPRLWYRCCHVKCPKWNCEWSPNTEIHKPFLLPLSDVYVQGARGKYNHKAKDSSWSLQLCVCDTSYVGTHEEL</sequence>
<evidence type="ECO:0000313" key="2">
    <source>
        <dbReference type="Ensembl" id="ENSCINP00000004618.3"/>
    </source>
</evidence>
<feature type="signal peptide" evidence="1">
    <location>
        <begin position="1"/>
        <end position="19"/>
    </location>
</feature>
<keyword evidence="1" id="KW-0732">Signal</keyword>
<protein>
    <submittedName>
        <fullName evidence="2">Uncharacterized protein</fullName>
    </submittedName>
</protein>
<dbReference type="AlphaFoldDB" id="F6W2T5"/>
<proteinExistence type="predicted"/>
<keyword evidence="3" id="KW-1185">Reference proteome</keyword>
<evidence type="ECO:0000313" key="3">
    <source>
        <dbReference type="Proteomes" id="UP000008144"/>
    </source>
</evidence>
<name>F6W2T5_CIOIN</name>